<protein>
    <recommendedName>
        <fullName evidence="2">Peptidase M56 domain-containing protein</fullName>
    </recommendedName>
</protein>
<dbReference type="EMBL" id="BARS01058067">
    <property type="protein sequence ID" value="GAG45157.1"/>
    <property type="molecule type" value="Genomic_DNA"/>
</dbReference>
<accession>X0YD04</accession>
<evidence type="ECO:0000313" key="3">
    <source>
        <dbReference type="EMBL" id="GAG45157.1"/>
    </source>
</evidence>
<feature type="transmembrane region" description="Helical" evidence="1">
    <location>
        <begin position="20"/>
        <end position="45"/>
    </location>
</feature>
<reference evidence="3" key="1">
    <citation type="journal article" date="2014" name="Front. Microbiol.">
        <title>High frequency of phylogenetically diverse reductive dehalogenase-homologous genes in deep subseafloor sedimentary metagenomes.</title>
        <authorList>
            <person name="Kawai M."/>
            <person name="Futagami T."/>
            <person name="Toyoda A."/>
            <person name="Takaki Y."/>
            <person name="Nishi S."/>
            <person name="Hori S."/>
            <person name="Arai W."/>
            <person name="Tsubouchi T."/>
            <person name="Morono Y."/>
            <person name="Uchiyama I."/>
            <person name="Ito T."/>
            <person name="Fujiyama A."/>
            <person name="Inagaki F."/>
            <person name="Takami H."/>
        </authorList>
    </citation>
    <scope>NUCLEOTIDE SEQUENCE</scope>
    <source>
        <strain evidence="3">Expedition CK06-06</strain>
    </source>
</reference>
<organism evidence="3">
    <name type="scientific">marine sediment metagenome</name>
    <dbReference type="NCBI Taxonomy" id="412755"/>
    <lineage>
        <taxon>unclassified sequences</taxon>
        <taxon>metagenomes</taxon>
        <taxon>ecological metagenomes</taxon>
    </lineage>
</organism>
<dbReference type="Pfam" id="PF05569">
    <property type="entry name" value="Peptidase_M56"/>
    <property type="match status" value="1"/>
</dbReference>
<keyword evidence="1" id="KW-1133">Transmembrane helix</keyword>
<name>X0YD04_9ZZZZ</name>
<keyword evidence="1" id="KW-0812">Transmembrane</keyword>
<gene>
    <name evidence="3" type="ORF">S01H1_84863</name>
</gene>
<feature type="domain" description="Peptidase M56" evidence="2">
    <location>
        <begin position="22"/>
        <end position="115"/>
    </location>
</feature>
<evidence type="ECO:0000256" key="1">
    <source>
        <dbReference type="SAM" id="Phobius"/>
    </source>
</evidence>
<feature type="non-terminal residue" evidence="3">
    <location>
        <position position="1"/>
    </location>
</feature>
<sequence>APVSADSLKQRTIDTLEPALPYIVSGWLLGVFGLSVWHLGGWAQLQRLRRRMVRQVNDTLHSKLKVLAERLRVNRTVQLMESALVQIPTVVGWLRPVILLPASALTGLTSEQLEAI</sequence>
<keyword evidence="1" id="KW-0472">Membrane</keyword>
<proteinExistence type="predicted"/>
<dbReference type="AlphaFoldDB" id="X0YD04"/>
<comment type="caution">
    <text evidence="3">The sequence shown here is derived from an EMBL/GenBank/DDBJ whole genome shotgun (WGS) entry which is preliminary data.</text>
</comment>
<feature type="non-terminal residue" evidence="3">
    <location>
        <position position="116"/>
    </location>
</feature>
<evidence type="ECO:0000259" key="2">
    <source>
        <dbReference type="Pfam" id="PF05569"/>
    </source>
</evidence>
<dbReference type="InterPro" id="IPR008756">
    <property type="entry name" value="Peptidase_M56"/>
</dbReference>